<dbReference type="OrthoDB" id="10458671at2759"/>
<dbReference type="EMBL" id="FN648763">
    <property type="protein sequence ID" value="CBJ27123.1"/>
    <property type="molecule type" value="Genomic_DNA"/>
</dbReference>
<dbReference type="SMART" id="SM00239">
    <property type="entry name" value="C2"/>
    <property type="match status" value="1"/>
</dbReference>
<proteinExistence type="predicted"/>
<accession>D7G4A8</accession>
<dbReference type="AlphaFoldDB" id="D7G4A8"/>
<feature type="domain" description="C2" evidence="1">
    <location>
        <begin position="351"/>
        <end position="493"/>
    </location>
</feature>
<dbReference type="InParanoid" id="D7G4A8"/>
<evidence type="ECO:0000259" key="1">
    <source>
        <dbReference type="SMART" id="SM00239"/>
    </source>
</evidence>
<dbReference type="Proteomes" id="UP000002630">
    <property type="component" value="Linkage Group LG15"/>
</dbReference>
<dbReference type="SUPFAM" id="SSF49562">
    <property type="entry name" value="C2 domain (Calcium/lipid-binding domain, CaLB)"/>
    <property type="match status" value="1"/>
</dbReference>
<dbReference type="EMBL" id="FN649740">
    <property type="protein sequence ID" value="CBJ27123.1"/>
    <property type="molecule type" value="Genomic_DNA"/>
</dbReference>
<gene>
    <name evidence="2" type="ORF">Esi_0055_0092</name>
</gene>
<keyword evidence="3" id="KW-1185">Reference proteome</keyword>
<sequence>MAQDHEMLQLLLRSGAMWASSLNIPWFLAGAGVGVPAAVGTVTTGNSKLLSLATTLGGVLGGVAADRLSTTISESLAGNDVGGGGGGGCEFTCYDVLTKGVGPACLLLVVLSRSIRSEPSVAVKPAAAVALAALLLEPLFSAYVLGGGGASNSTVAPAAAAAAAAATRSGLARLLLLRDVPHRVLGQVGGGGGRRRSAAAAATAASASAAASAAAALVARARWLTAGAQLVLWAAVVLAYANVSLRLSRGPPGKTVGGYMSALRSLAAKKRGTGGWVRIDQWGTGGGGGGGGCDGSGGGGGGARANGLLGSLYETLMGGGGWGGGGRICPEAMALCQHQKSYDGPPFERGEVTVRSIYCSGLDASITGRPPSNGNSVGGVGVGGANGAGAGGGFAGGADGGGGGLIAGGSSRPFYVTVSLGGLTAKTSARQGFSPTFTEVFPLGCDCPIRGAYLTIAVVDSFETGRSGRGDRVVGEVHLPLEAAQLVPGTSGLDDNADMFSSSSSSGGWDGGSGPAYRLRGDWELQGALGGPLCGARVGADIMVHGPPSPSSAAGRLRRRRRESVGWYAR</sequence>
<protein>
    <recommendedName>
        <fullName evidence="1">C2 domain-containing protein</fullName>
    </recommendedName>
</protein>
<organism evidence="2 3">
    <name type="scientific">Ectocarpus siliculosus</name>
    <name type="common">Brown alga</name>
    <name type="synonym">Conferva siliculosa</name>
    <dbReference type="NCBI Taxonomy" id="2880"/>
    <lineage>
        <taxon>Eukaryota</taxon>
        <taxon>Sar</taxon>
        <taxon>Stramenopiles</taxon>
        <taxon>Ochrophyta</taxon>
        <taxon>PX clade</taxon>
        <taxon>Phaeophyceae</taxon>
        <taxon>Ectocarpales</taxon>
        <taxon>Ectocarpaceae</taxon>
        <taxon>Ectocarpus</taxon>
    </lineage>
</organism>
<name>D7G4A8_ECTSI</name>
<reference evidence="2 3" key="1">
    <citation type="journal article" date="2010" name="Nature">
        <title>The Ectocarpus genome and the independent evolution of multicellularity in brown algae.</title>
        <authorList>
            <person name="Cock J.M."/>
            <person name="Sterck L."/>
            <person name="Rouze P."/>
            <person name="Scornet D."/>
            <person name="Allen A.E."/>
            <person name="Amoutzias G."/>
            <person name="Anthouard V."/>
            <person name="Artiguenave F."/>
            <person name="Aury J.M."/>
            <person name="Badger J.H."/>
            <person name="Beszteri B."/>
            <person name="Billiau K."/>
            <person name="Bonnet E."/>
            <person name="Bothwell J.H."/>
            <person name="Bowler C."/>
            <person name="Boyen C."/>
            <person name="Brownlee C."/>
            <person name="Carrano C.J."/>
            <person name="Charrier B."/>
            <person name="Cho G.Y."/>
            <person name="Coelho S.M."/>
            <person name="Collen J."/>
            <person name="Corre E."/>
            <person name="Da Silva C."/>
            <person name="Delage L."/>
            <person name="Delaroque N."/>
            <person name="Dittami S.M."/>
            <person name="Doulbeau S."/>
            <person name="Elias M."/>
            <person name="Farnham G."/>
            <person name="Gachon C.M."/>
            <person name="Gschloessl B."/>
            <person name="Heesch S."/>
            <person name="Jabbari K."/>
            <person name="Jubin C."/>
            <person name="Kawai H."/>
            <person name="Kimura K."/>
            <person name="Kloareg B."/>
            <person name="Kupper F.C."/>
            <person name="Lang D."/>
            <person name="Le Bail A."/>
            <person name="Leblanc C."/>
            <person name="Lerouge P."/>
            <person name="Lohr M."/>
            <person name="Lopez P.J."/>
            <person name="Martens C."/>
            <person name="Maumus F."/>
            <person name="Michel G."/>
            <person name="Miranda-Saavedra D."/>
            <person name="Morales J."/>
            <person name="Moreau H."/>
            <person name="Motomura T."/>
            <person name="Nagasato C."/>
            <person name="Napoli C.A."/>
            <person name="Nelson D.R."/>
            <person name="Nyvall-Collen P."/>
            <person name="Peters A.F."/>
            <person name="Pommier C."/>
            <person name="Potin P."/>
            <person name="Poulain J."/>
            <person name="Quesneville H."/>
            <person name="Read B."/>
            <person name="Rensing S.A."/>
            <person name="Ritter A."/>
            <person name="Rousvoal S."/>
            <person name="Samanta M."/>
            <person name="Samson G."/>
            <person name="Schroeder D.C."/>
            <person name="Segurens B."/>
            <person name="Strittmatter M."/>
            <person name="Tonon T."/>
            <person name="Tregear J.W."/>
            <person name="Valentin K."/>
            <person name="von Dassow P."/>
            <person name="Yamagishi T."/>
            <person name="Van de Peer Y."/>
            <person name="Wincker P."/>
        </authorList>
    </citation>
    <scope>NUCLEOTIDE SEQUENCE [LARGE SCALE GENOMIC DNA]</scope>
    <source>
        <strain evidence="3">Ec32 / CCAP1310/4</strain>
    </source>
</reference>
<dbReference type="InterPro" id="IPR035892">
    <property type="entry name" value="C2_domain_sf"/>
</dbReference>
<evidence type="ECO:0000313" key="2">
    <source>
        <dbReference type="EMBL" id="CBJ27123.1"/>
    </source>
</evidence>
<evidence type="ECO:0000313" key="3">
    <source>
        <dbReference type="Proteomes" id="UP000002630"/>
    </source>
</evidence>
<dbReference type="InterPro" id="IPR000008">
    <property type="entry name" value="C2_dom"/>
</dbReference>